<evidence type="ECO:0000256" key="1">
    <source>
        <dbReference type="SAM" id="MobiDB-lite"/>
    </source>
</evidence>
<feature type="compositionally biased region" description="Basic residues" evidence="1">
    <location>
        <begin position="149"/>
        <end position="160"/>
    </location>
</feature>
<dbReference type="AlphaFoldDB" id="A0A1I7YCJ8"/>
<feature type="region of interest" description="Disordered" evidence="1">
    <location>
        <begin position="68"/>
        <end position="89"/>
    </location>
</feature>
<feature type="region of interest" description="Disordered" evidence="1">
    <location>
        <begin position="1"/>
        <end position="25"/>
    </location>
</feature>
<dbReference type="WBParaSite" id="L893_g1498.t1">
    <property type="protein sequence ID" value="L893_g1498.t1"/>
    <property type="gene ID" value="L893_g1498"/>
</dbReference>
<dbReference type="PANTHER" id="PTHR22084">
    <property type="entry name" value="GEX INTERACTING PROTEIN PROTEIN 4"/>
    <property type="match status" value="1"/>
</dbReference>
<sequence length="160" mass="19410">MDEAKSDEEPASTPEQRAIWARRSRERYNAMTPAERAQRNRRSRLPAYMKSCSEQEAQEYLDALKRQKAEKQRMRYHSMTPEQRRAYNQRRTELYKQKRAVQKKLLQTRLKEATKADIAELTNLLEQRKKRAETARKRYHRLSVAEKQKHNKRRTRYSSR</sequence>
<feature type="region of interest" description="Disordered" evidence="1">
    <location>
        <begin position="130"/>
        <end position="160"/>
    </location>
</feature>
<dbReference type="Proteomes" id="UP000095287">
    <property type="component" value="Unplaced"/>
</dbReference>
<accession>A0A1I7YCJ8</accession>
<evidence type="ECO:0000313" key="3">
    <source>
        <dbReference type="WBParaSite" id="L893_g1498.t1"/>
    </source>
</evidence>
<keyword evidence="2" id="KW-1185">Reference proteome</keyword>
<protein>
    <submittedName>
        <fullName evidence="3">rRNA biogenesis protein RRP36</fullName>
    </submittedName>
</protein>
<evidence type="ECO:0000313" key="2">
    <source>
        <dbReference type="Proteomes" id="UP000095287"/>
    </source>
</evidence>
<name>A0A1I7YCJ8_9BILA</name>
<organism evidence="2 3">
    <name type="scientific">Steinernema glaseri</name>
    <dbReference type="NCBI Taxonomy" id="37863"/>
    <lineage>
        <taxon>Eukaryota</taxon>
        <taxon>Metazoa</taxon>
        <taxon>Ecdysozoa</taxon>
        <taxon>Nematoda</taxon>
        <taxon>Chromadorea</taxon>
        <taxon>Rhabditida</taxon>
        <taxon>Tylenchina</taxon>
        <taxon>Panagrolaimomorpha</taxon>
        <taxon>Strongyloidoidea</taxon>
        <taxon>Steinernematidae</taxon>
        <taxon>Steinernema</taxon>
    </lineage>
</organism>
<reference evidence="3" key="1">
    <citation type="submission" date="2016-11" db="UniProtKB">
        <authorList>
            <consortium name="WormBaseParasite"/>
        </authorList>
    </citation>
    <scope>IDENTIFICATION</scope>
</reference>
<feature type="compositionally biased region" description="Acidic residues" evidence="1">
    <location>
        <begin position="1"/>
        <end position="10"/>
    </location>
</feature>
<proteinExistence type="predicted"/>
<dbReference type="PANTHER" id="PTHR22084:SF1">
    <property type="entry name" value="BZIP DOMAIN-CONTAINING PROTEIN-RELATED"/>
    <property type="match status" value="1"/>
</dbReference>